<reference evidence="2 3" key="1">
    <citation type="submission" date="2017-01" db="EMBL/GenBank/DDBJ databases">
        <title>Genome sequencing of Rhodoferax fermentans JCM 7819.</title>
        <authorList>
            <person name="Kim Y.J."/>
            <person name="Farh M.E.-A."/>
            <person name="Yang D.-C."/>
        </authorList>
    </citation>
    <scope>NUCLEOTIDE SEQUENCE [LARGE SCALE GENOMIC DNA]</scope>
    <source>
        <strain evidence="2 3">JCM 7819</strain>
    </source>
</reference>
<dbReference type="SMART" id="SM00953">
    <property type="entry name" value="RES"/>
    <property type="match status" value="1"/>
</dbReference>
<dbReference type="Proteomes" id="UP000190750">
    <property type="component" value="Unassembled WGS sequence"/>
</dbReference>
<feature type="domain" description="RES" evidence="1">
    <location>
        <begin position="54"/>
        <end position="200"/>
    </location>
</feature>
<name>A0A1T1ATR7_RHOFE</name>
<accession>A0A1T1ATR7</accession>
<dbReference type="InterPro" id="IPR014914">
    <property type="entry name" value="RES_dom"/>
</dbReference>
<sequence>MASAKPVSTSMASMAPLPYPPPKNSFREHLVPAGIWYRVHKYDASTGLYGPTQFNDTKRGNARFSPLVDSTGKVIPTIYAAKTVRGAIAEILLHDVPTPSTNYQHDWEKDKSGNHHLSRISLTDLSLVNLTTLGLRAAGLTVAEIFGTEKPDYPRTREWALHIWKTMPKAQGLHWMSVRDNTCEVVMLFGDRLKSNNIQDERDSKHVIHYEAELMTLLDDLGASLAGA</sequence>
<comment type="caution">
    <text evidence="2">The sequence shown here is derived from an EMBL/GenBank/DDBJ whole genome shotgun (WGS) entry which is preliminary data.</text>
</comment>
<dbReference type="EMBL" id="MTJN01000002">
    <property type="protein sequence ID" value="OOV07504.1"/>
    <property type="molecule type" value="Genomic_DNA"/>
</dbReference>
<keyword evidence="3" id="KW-1185">Reference proteome</keyword>
<dbReference type="Pfam" id="PF08808">
    <property type="entry name" value="RES"/>
    <property type="match status" value="1"/>
</dbReference>
<evidence type="ECO:0000259" key="1">
    <source>
        <dbReference type="SMART" id="SM00953"/>
    </source>
</evidence>
<organism evidence="2 3">
    <name type="scientific">Rhodoferax fermentans</name>
    <dbReference type="NCBI Taxonomy" id="28066"/>
    <lineage>
        <taxon>Bacteria</taxon>
        <taxon>Pseudomonadati</taxon>
        <taxon>Pseudomonadota</taxon>
        <taxon>Betaproteobacteria</taxon>
        <taxon>Burkholderiales</taxon>
        <taxon>Comamonadaceae</taxon>
        <taxon>Rhodoferax</taxon>
    </lineage>
</organism>
<evidence type="ECO:0000313" key="3">
    <source>
        <dbReference type="Proteomes" id="UP000190750"/>
    </source>
</evidence>
<gene>
    <name evidence="2" type="ORF">RF819_12880</name>
</gene>
<proteinExistence type="predicted"/>
<protein>
    <recommendedName>
        <fullName evidence="1">RES domain-containing protein</fullName>
    </recommendedName>
</protein>
<dbReference type="AlphaFoldDB" id="A0A1T1ATR7"/>
<evidence type="ECO:0000313" key="2">
    <source>
        <dbReference type="EMBL" id="OOV07504.1"/>
    </source>
</evidence>